<evidence type="ECO:0000256" key="1">
    <source>
        <dbReference type="ARBA" id="ARBA00004496"/>
    </source>
</evidence>
<gene>
    <name evidence="6" type="primary">recX</name>
    <name evidence="6" type="ORF">GCM10011343_06380</name>
</gene>
<dbReference type="AlphaFoldDB" id="A0A917D9H6"/>
<comment type="caution">
    <text evidence="6">The sequence shown here is derived from an EMBL/GenBank/DDBJ whole genome shotgun (WGS) entry which is preliminary data.</text>
</comment>
<dbReference type="EMBL" id="BMFG01000002">
    <property type="protein sequence ID" value="GGD18478.1"/>
    <property type="molecule type" value="Genomic_DNA"/>
</dbReference>
<dbReference type="InterPro" id="IPR003783">
    <property type="entry name" value="Regulatory_RecX"/>
</dbReference>
<dbReference type="InterPro" id="IPR036388">
    <property type="entry name" value="WH-like_DNA-bd_sf"/>
</dbReference>
<evidence type="ECO:0000256" key="4">
    <source>
        <dbReference type="ARBA" id="ARBA00022490"/>
    </source>
</evidence>
<keyword evidence="4" id="KW-0963">Cytoplasm</keyword>
<name>A0A917D9H6_9FLAO</name>
<comment type="subcellular location">
    <subcellularLocation>
        <location evidence="1">Cytoplasm</location>
    </subcellularLocation>
</comment>
<proteinExistence type="inferred from homology"/>
<evidence type="ECO:0000313" key="6">
    <source>
        <dbReference type="EMBL" id="GGD18478.1"/>
    </source>
</evidence>
<evidence type="ECO:0000256" key="2">
    <source>
        <dbReference type="ARBA" id="ARBA00009695"/>
    </source>
</evidence>
<dbReference type="PANTHER" id="PTHR33602">
    <property type="entry name" value="REGULATORY PROTEIN RECX FAMILY PROTEIN"/>
    <property type="match status" value="1"/>
</dbReference>
<dbReference type="RefSeq" id="WP_188361079.1">
    <property type="nucleotide sequence ID" value="NZ_BMFG01000002.1"/>
</dbReference>
<accession>A0A917D9H6</accession>
<reference evidence="6" key="1">
    <citation type="journal article" date="2014" name="Int. J. Syst. Evol. Microbiol.">
        <title>Complete genome sequence of Corynebacterium casei LMG S-19264T (=DSM 44701T), isolated from a smear-ripened cheese.</title>
        <authorList>
            <consortium name="US DOE Joint Genome Institute (JGI-PGF)"/>
            <person name="Walter F."/>
            <person name="Albersmeier A."/>
            <person name="Kalinowski J."/>
            <person name="Ruckert C."/>
        </authorList>
    </citation>
    <scope>NUCLEOTIDE SEQUENCE</scope>
    <source>
        <strain evidence="6">CGMCC 1.12506</strain>
    </source>
</reference>
<organism evidence="6 7">
    <name type="scientific">Flavobacterium orientale</name>
    <dbReference type="NCBI Taxonomy" id="1756020"/>
    <lineage>
        <taxon>Bacteria</taxon>
        <taxon>Pseudomonadati</taxon>
        <taxon>Bacteroidota</taxon>
        <taxon>Flavobacteriia</taxon>
        <taxon>Flavobacteriales</taxon>
        <taxon>Flavobacteriaceae</taxon>
        <taxon>Flavobacterium</taxon>
    </lineage>
</organism>
<dbReference type="GO" id="GO:0006282">
    <property type="term" value="P:regulation of DNA repair"/>
    <property type="evidence" value="ECO:0007669"/>
    <property type="project" value="InterPro"/>
</dbReference>
<dbReference type="GO" id="GO:0005737">
    <property type="term" value="C:cytoplasm"/>
    <property type="evidence" value="ECO:0007669"/>
    <property type="project" value="UniProtKB-SubCell"/>
</dbReference>
<evidence type="ECO:0000313" key="7">
    <source>
        <dbReference type="Proteomes" id="UP000625735"/>
    </source>
</evidence>
<comment type="similarity">
    <text evidence="2">Belongs to the RecX family.</text>
</comment>
<reference evidence="6" key="2">
    <citation type="submission" date="2020-09" db="EMBL/GenBank/DDBJ databases">
        <authorList>
            <person name="Sun Q."/>
            <person name="Zhou Y."/>
        </authorList>
    </citation>
    <scope>NUCLEOTIDE SEQUENCE</scope>
    <source>
        <strain evidence="6">CGMCC 1.12506</strain>
    </source>
</reference>
<protein>
    <recommendedName>
        <fullName evidence="3">Regulatory protein RecX</fullName>
    </recommendedName>
</protein>
<dbReference type="InterPro" id="IPR053924">
    <property type="entry name" value="RecX_HTH_2nd"/>
</dbReference>
<evidence type="ECO:0000256" key="3">
    <source>
        <dbReference type="ARBA" id="ARBA00018111"/>
    </source>
</evidence>
<feature type="domain" description="RecX second three-helical" evidence="5">
    <location>
        <begin position="56"/>
        <end position="97"/>
    </location>
</feature>
<dbReference type="Gene3D" id="1.10.10.10">
    <property type="entry name" value="Winged helix-like DNA-binding domain superfamily/Winged helix DNA-binding domain"/>
    <property type="match status" value="1"/>
</dbReference>
<keyword evidence="7" id="KW-1185">Reference proteome</keyword>
<dbReference type="Pfam" id="PF02631">
    <property type="entry name" value="RecX_HTH2"/>
    <property type="match status" value="1"/>
</dbReference>
<evidence type="ECO:0000259" key="5">
    <source>
        <dbReference type="Pfam" id="PF02631"/>
    </source>
</evidence>
<dbReference type="Proteomes" id="UP000625735">
    <property type="component" value="Unassembled WGS sequence"/>
</dbReference>
<sequence>MDKNFSYSDCVKKLEYYCSYQERCHQEVTQKLRALPLTTLQQDEIVVHLLQHNFLNEERFAHTFAISKFHQKKWGKIRILNELKQRHLNERLIQSALKTLPVEEYHDTFEQLAERIWETTTERNAVKKFKKCCDYLLRKGWESDLVYAKVKSLSGK</sequence>
<dbReference type="PANTHER" id="PTHR33602:SF1">
    <property type="entry name" value="REGULATORY PROTEIN RECX FAMILY PROTEIN"/>
    <property type="match status" value="1"/>
</dbReference>